<dbReference type="Proteomes" id="UP001367508">
    <property type="component" value="Unassembled WGS sequence"/>
</dbReference>
<accession>A0AAN9MTR8</accession>
<dbReference type="AlphaFoldDB" id="A0AAN9MTR8"/>
<proteinExistence type="predicted"/>
<keyword evidence="2" id="KW-1185">Reference proteome</keyword>
<evidence type="ECO:0000313" key="2">
    <source>
        <dbReference type="Proteomes" id="UP001367508"/>
    </source>
</evidence>
<evidence type="ECO:0000313" key="1">
    <source>
        <dbReference type="EMBL" id="KAK7360855.1"/>
    </source>
</evidence>
<reference evidence="1 2" key="1">
    <citation type="submission" date="2024-01" db="EMBL/GenBank/DDBJ databases">
        <title>The genomes of 5 underutilized Papilionoideae crops provide insights into root nodulation and disease resistanc.</title>
        <authorList>
            <person name="Jiang F."/>
        </authorList>
    </citation>
    <scope>NUCLEOTIDE SEQUENCE [LARGE SCALE GENOMIC DNA]</scope>
    <source>
        <strain evidence="1">LVBAO_FW01</strain>
        <tissue evidence="1">Leaves</tissue>
    </source>
</reference>
<gene>
    <name evidence="1" type="ORF">VNO77_02871</name>
</gene>
<protein>
    <submittedName>
        <fullName evidence="1">Uncharacterized protein</fullName>
    </submittedName>
</protein>
<organism evidence="1 2">
    <name type="scientific">Canavalia gladiata</name>
    <name type="common">Sword bean</name>
    <name type="synonym">Dolichos gladiatus</name>
    <dbReference type="NCBI Taxonomy" id="3824"/>
    <lineage>
        <taxon>Eukaryota</taxon>
        <taxon>Viridiplantae</taxon>
        <taxon>Streptophyta</taxon>
        <taxon>Embryophyta</taxon>
        <taxon>Tracheophyta</taxon>
        <taxon>Spermatophyta</taxon>
        <taxon>Magnoliopsida</taxon>
        <taxon>eudicotyledons</taxon>
        <taxon>Gunneridae</taxon>
        <taxon>Pentapetalae</taxon>
        <taxon>rosids</taxon>
        <taxon>fabids</taxon>
        <taxon>Fabales</taxon>
        <taxon>Fabaceae</taxon>
        <taxon>Papilionoideae</taxon>
        <taxon>50 kb inversion clade</taxon>
        <taxon>NPAAA clade</taxon>
        <taxon>indigoferoid/millettioid clade</taxon>
        <taxon>Phaseoleae</taxon>
        <taxon>Canavalia</taxon>
    </lineage>
</organism>
<name>A0AAN9MTR8_CANGL</name>
<dbReference type="EMBL" id="JAYMYQ010000001">
    <property type="protein sequence ID" value="KAK7360855.1"/>
    <property type="molecule type" value="Genomic_DNA"/>
</dbReference>
<comment type="caution">
    <text evidence="1">The sequence shown here is derived from an EMBL/GenBank/DDBJ whole genome shotgun (WGS) entry which is preliminary data.</text>
</comment>
<sequence>MVIFGDLRVSATLSLYRSHSNLSPLRASSSPSLKLLGSFGSPKASSNSVGQEAENCLLNAGFPFDLLTNELRNTSIQRTMSDYFEVLENFDEASLAACSSDLCGVPAFILSAPLQSLP</sequence>